<keyword evidence="2" id="KW-1185">Reference proteome</keyword>
<evidence type="ECO:0000313" key="1">
    <source>
        <dbReference type="EMBL" id="EXB59101.1"/>
    </source>
</evidence>
<dbReference type="Proteomes" id="UP000030645">
    <property type="component" value="Unassembled WGS sequence"/>
</dbReference>
<proteinExistence type="predicted"/>
<protein>
    <submittedName>
        <fullName evidence="1">Uncharacterized protein</fullName>
    </submittedName>
</protein>
<dbReference type="EMBL" id="KE344374">
    <property type="protein sequence ID" value="EXB59101.1"/>
    <property type="molecule type" value="Genomic_DNA"/>
</dbReference>
<accession>W9QYR7</accession>
<reference evidence="2" key="1">
    <citation type="submission" date="2013-01" db="EMBL/GenBank/DDBJ databases">
        <title>Draft Genome Sequence of a Mulberry Tree, Morus notabilis C.K. Schneid.</title>
        <authorList>
            <person name="He N."/>
            <person name="Zhao S."/>
        </authorList>
    </citation>
    <scope>NUCLEOTIDE SEQUENCE</scope>
</reference>
<sequence>MAESDHWCWNNFNSLKPWFGNQPQKTGVSSKLQALFKDFMEETHQYMERLDEKLTKSNAMVEDSFATLKKIEAMEKQIEELVASTPSKDVPIGYKQDCLLEEYTPCEEHLKVFDDDSKFEDSSSEKEIEDLIIEEESQEQVYEARLIVSTPVQVLELKGWFQFEKVSKH</sequence>
<name>W9QYR7_9ROSA</name>
<dbReference type="AlphaFoldDB" id="W9QYR7"/>
<gene>
    <name evidence="1" type="ORF">L484_014596</name>
</gene>
<evidence type="ECO:0000313" key="2">
    <source>
        <dbReference type="Proteomes" id="UP000030645"/>
    </source>
</evidence>
<organism evidence="1 2">
    <name type="scientific">Morus notabilis</name>
    <dbReference type="NCBI Taxonomy" id="981085"/>
    <lineage>
        <taxon>Eukaryota</taxon>
        <taxon>Viridiplantae</taxon>
        <taxon>Streptophyta</taxon>
        <taxon>Embryophyta</taxon>
        <taxon>Tracheophyta</taxon>
        <taxon>Spermatophyta</taxon>
        <taxon>Magnoliopsida</taxon>
        <taxon>eudicotyledons</taxon>
        <taxon>Gunneridae</taxon>
        <taxon>Pentapetalae</taxon>
        <taxon>rosids</taxon>
        <taxon>fabids</taxon>
        <taxon>Rosales</taxon>
        <taxon>Moraceae</taxon>
        <taxon>Moreae</taxon>
        <taxon>Morus</taxon>
    </lineage>
</organism>